<dbReference type="Pfam" id="PF13646">
    <property type="entry name" value="HEAT_2"/>
    <property type="match status" value="1"/>
</dbReference>
<evidence type="ECO:0000256" key="2">
    <source>
        <dbReference type="SAM" id="Phobius"/>
    </source>
</evidence>
<dbReference type="SUPFAM" id="SSF48431">
    <property type="entry name" value="Lipovitellin-phosvitin complex, superhelical domain"/>
    <property type="match status" value="1"/>
</dbReference>
<feature type="region of interest" description="Disordered" evidence="1">
    <location>
        <begin position="352"/>
        <end position="372"/>
    </location>
</feature>
<sequence length="396" mass="42163">MPERRQTGVWIAGVLSLGVVAGLAIGGYRMMGSRKPAARPVAAKLDANTPLSVLTPALRDGDAKALTALYEQVSATNKPGVSEDETAQWLETLAAVRTGYRKYGAYGRATALNVATKVLNRFSVSAEGAPASWPKILTPVHDILASGMADPDLDVRVSTLTEVSRLWGWLPGRAPTPAEEDLLADWKLGLHTPVVRSLADRSPKVRLAAVACLGTVPINSAAAPAIPYLEDMSPGAGEVRRQVMISFAGRRALLTEEALLKRLYDPEAGVPETAEAILKTRGLTAEQISLGKMVYHPKPALRASVIPLLRDRTDIDPVVWFLLLTRDSEPSVRASAVEALAGRLSPEVRERLAEMASSDQSPQVRQAASKIVPPAAEKTVALPPLPGSPSLAPKAN</sequence>
<dbReference type="InterPro" id="IPR011030">
    <property type="entry name" value="Lipovitellin_superhlx_dom"/>
</dbReference>
<dbReference type="OrthoDB" id="262255at2"/>
<protein>
    <submittedName>
        <fullName evidence="3">HEAT repeat protein</fullName>
    </submittedName>
</protein>
<dbReference type="InterPro" id="IPR011989">
    <property type="entry name" value="ARM-like"/>
</dbReference>
<accession>L0D9D8</accession>
<evidence type="ECO:0000313" key="4">
    <source>
        <dbReference type="Proteomes" id="UP000010798"/>
    </source>
</evidence>
<feature type="transmembrane region" description="Helical" evidence="2">
    <location>
        <begin position="7"/>
        <end position="28"/>
    </location>
</feature>
<reference evidence="3 4" key="1">
    <citation type="submission" date="2012-02" db="EMBL/GenBank/DDBJ databases">
        <title>Complete sequence of chromosome of Singulisphaera acidiphila DSM 18658.</title>
        <authorList>
            <consortium name="US DOE Joint Genome Institute (JGI-PGF)"/>
            <person name="Lucas S."/>
            <person name="Copeland A."/>
            <person name="Lapidus A."/>
            <person name="Glavina del Rio T."/>
            <person name="Dalin E."/>
            <person name="Tice H."/>
            <person name="Bruce D."/>
            <person name="Goodwin L."/>
            <person name="Pitluck S."/>
            <person name="Peters L."/>
            <person name="Ovchinnikova G."/>
            <person name="Chertkov O."/>
            <person name="Kyrpides N."/>
            <person name="Mavromatis K."/>
            <person name="Ivanova N."/>
            <person name="Brettin T."/>
            <person name="Detter J.C."/>
            <person name="Han C."/>
            <person name="Larimer F."/>
            <person name="Land M."/>
            <person name="Hauser L."/>
            <person name="Markowitz V."/>
            <person name="Cheng J.-F."/>
            <person name="Hugenholtz P."/>
            <person name="Woyke T."/>
            <person name="Wu D."/>
            <person name="Tindall B."/>
            <person name="Pomrenke H."/>
            <person name="Brambilla E."/>
            <person name="Klenk H.-P."/>
            <person name="Eisen J.A."/>
        </authorList>
    </citation>
    <scope>NUCLEOTIDE SEQUENCE [LARGE SCALE GENOMIC DNA]</scope>
    <source>
        <strain evidence="4">ATCC BAA-1392 / DSM 18658 / VKM B-2454 / MOB10</strain>
    </source>
</reference>
<dbReference type="KEGG" id="saci:Sinac_1034"/>
<dbReference type="EMBL" id="CP003364">
    <property type="protein sequence ID" value="AGA25433.1"/>
    <property type="molecule type" value="Genomic_DNA"/>
</dbReference>
<keyword evidence="2" id="KW-0472">Membrane</keyword>
<dbReference type="AlphaFoldDB" id="L0D9D8"/>
<proteinExistence type="predicted"/>
<feature type="compositionally biased region" description="Polar residues" evidence="1">
    <location>
        <begin position="357"/>
        <end position="366"/>
    </location>
</feature>
<evidence type="ECO:0000256" key="1">
    <source>
        <dbReference type="SAM" id="MobiDB-lite"/>
    </source>
</evidence>
<keyword evidence="2" id="KW-1133">Transmembrane helix</keyword>
<evidence type="ECO:0000313" key="3">
    <source>
        <dbReference type="EMBL" id="AGA25433.1"/>
    </source>
</evidence>
<dbReference type="eggNOG" id="COG1413">
    <property type="taxonomic scope" value="Bacteria"/>
</dbReference>
<keyword evidence="4" id="KW-1185">Reference proteome</keyword>
<name>L0D9D8_SINAD</name>
<dbReference type="Gene3D" id="1.25.10.10">
    <property type="entry name" value="Leucine-rich Repeat Variant"/>
    <property type="match status" value="1"/>
</dbReference>
<gene>
    <name evidence="3" type="ordered locus">Sinac_1034</name>
</gene>
<dbReference type="Proteomes" id="UP000010798">
    <property type="component" value="Chromosome"/>
</dbReference>
<dbReference type="RefSeq" id="WP_015244610.1">
    <property type="nucleotide sequence ID" value="NC_019892.1"/>
</dbReference>
<dbReference type="HOGENOM" id="CLU_643694_0_0_0"/>
<organism evidence="3 4">
    <name type="scientific">Singulisphaera acidiphila (strain ATCC BAA-1392 / DSM 18658 / VKM B-2454 / MOB10)</name>
    <dbReference type="NCBI Taxonomy" id="886293"/>
    <lineage>
        <taxon>Bacteria</taxon>
        <taxon>Pseudomonadati</taxon>
        <taxon>Planctomycetota</taxon>
        <taxon>Planctomycetia</taxon>
        <taxon>Isosphaerales</taxon>
        <taxon>Isosphaeraceae</taxon>
        <taxon>Singulisphaera</taxon>
    </lineage>
</organism>
<keyword evidence="2" id="KW-0812">Transmembrane</keyword>